<evidence type="ECO:0000259" key="8">
    <source>
        <dbReference type="Pfam" id="PF06738"/>
    </source>
</evidence>
<comment type="similarity">
    <text evidence="6">Belongs to the ThrE exporter (TC 2.A.79) family.</text>
</comment>
<name>A0ABV6EWJ9_9BRAD</name>
<feature type="transmembrane region" description="Helical" evidence="7">
    <location>
        <begin position="310"/>
        <end position="330"/>
    </location>
</feature>
<dbReference type="PANTHER" id="PTHR34390:SF2">
    <property type="entry name" value="SUCCINATE TRANSPORTER SUBUNIT YJJP-RELATED"/>
    <property type="match status" value="1"/>
</dbReference>
<keyword evidence="2" id="KW-1003">Cell membrane</keyword>
<feature type="transmembrane region" description="Helical" evidence="7">
    <location>
        <begin position="262"/>
        <end position="280"/>
    </location>
</feature>
<feature type="transmembrane region" description="Helical" evidence="7">
    <location>
        <begin position="190"/>
        <end position="214"/>
    </location>
</feature>
<evidence type="ECO:0000256" key="1">
    <source>
        <dbReference type="ARBA" id="ARBA00004651"/>
    </source>
</evidence>
<feature type="transmembrane region" description="Helical" evidence="7">
    <location>
        <begin position="111"/>
        <end position="131"/>
    </location>
</feature>
<dbReference type="EMBL" id="JBHLWM010000008">
    <property type="protein sequence ID" value="MFC0242607.1"/>
    <property type="molecule type" value="Genomic_DNA"/>
</dbReference>
<dbReference type="RefSeq" id="WP_378390740.1">
    <property type="nucleotide sequence ID" value="NZ_JBHLWM010000008.1"/>
</dbReference>
<dbReference type="InterPro" id="IPR010619">
    <property type="entry name" value="ThrE-like_N"/>
</dbReference>
<proteinExistence type="inferred from homology"/>
<keyword evidence="3 7" id="KW-0812">Transmembrane</keyword>
<dbReference type="PANTHER" id="PTHR34390">
    <property type="entry name" value="UPF0442 PROTEIN YJJB-RELATED"/>
    <property type="match status" value="1"/>
</dbReference>
<feature type="transmembrane region" description="Helical" evidence="7">
    <location>
        <begin position="387"/>
        <end position="409"/>
    </location>
</feature>
<evidence type="ECO:0000256" key="7">
    <source>
        <dbReference type="SAM" id="Phobius"/>
    </source>
</evidence>
<evidence type="ECO:0000256" key="4">
    <source>
        <dbReference type="ARBA" id="ARBA00022989"/>
    </source>
</evidence>
<dbReference type="Pfam" id="PF06738">
    <property type="entry name" value="ThrE"/>
    <property type="match status" value="1"/>
</dbReference>
<evidence type="ECO:0000256" key="2">
    <source>
        <dbReference type="ARBA" id="ARBA00022475"/>
    </source>
</evidence>
<dbReference type="Pfam" id="PF12821">
    <property type="entry name" value="ThrE_2"/>
    <property type="match status" value="1"/>
</dbReference>
<comment type="caution">
    <text evidence="10">The sequence shown here is derived from an EMBL/GenBank/DDBJ whole genome shotgun (WGS) entry which is preliminary data.</text>
</comment>
<feature type="transmembrane region" description="Helical" evidence="7">
    <location>
        <begin position="163"/>
        <end position="184"/>
    </location>
</feature>
<accession>A0ABV6EWJ9</accession>
<dbReference type="InterPro" id="IPR050539">
    <property type="entry name" value="ThrE_Dicarb/AminoAcid_Exp"/>
</dbReference>
<dbReference type="Proteomes" id="UP001589775">
    <property type="component" value="Unassembled WGS sequence"/>
</dbReference>
<comment type="subcellular location">
    <subcellularLocation>
        <location evidence="1">Cell membrane</location>
        <topology evidence="1">Multi-pass membrane protein</topology>
    </subcellularLocation>
</comment>
<keyword evidence="4 7" id="KW-1133">Transmembrane helix</keyword>
<feature type="domain" description="Threonine/Serine exporter ThrE" evidence="9">
    <location>
        <begin position="266"/>
        <end position="402"/>
    </location>
</feature>
<dbReference type="InterPro" id="IPR024528">
    <property type="entry name" value="ThrE_2"/>
</dbReference>
<feature type="domain" description="Threonine/serine exporter-like N-terminal" evidence="8">
    <location>
        <begin position="9"/>
        <end position="246"/>
    </location>
</feature>
<evidence type="ECO:0000256" key="5">
    <source>
        <dbReference type="ARBA" id="ARBA00023136"/>
    </source>
</evidence>
<reference evidence="10 11" key="1">
    <citation type="submission" date="2024-09" db="EMBL/GenBank/DDBJ databases">
        <authorList>
            <person name="Sun Q."/>
            <person name="Mori K."/>
        </authorList>
    </citation>
    <scope>NUCLEOTIDE SEQUENCE [LARGE SCALE GENOMIC DNA]</scope>
    <source>
        <strain evidence="10 11">KCTC 23279</strain>
    </source>
</reference>
<feature type="transmembrane region" description="Helical" evidence="7">
    <location>
        <begin position="342"/>
        <end position="367"/>
    </location>
</feature>
<evidence type="ECO:0000313" key="10">
    <source>
        <dbReference type="EMBL" id="MFC0242607.1"/>
    </source>
</evidence>
<keyword evidence="5 7" id="KW-0472">Membrane</keyword>
<evidence type="ECO:0000313" key="11">
    <source>
        <dbReference type="Proteomes" id="UP001589775"/>
    </source>
</evidence>
<organism evidence="10 11">
    <name type="scientific">Rhodopseudomonas telluris</name>
    <dbReference type="NCBI Taxonomy" id="644215"/>
    <lineage>
        <taxon>Bacteria</taxon>
        <taxon>Pseudomonadati</taxon>
        <taxon>Pseudomonadota</taxon>
        <taxon>Alphaproteobacteria</taxon>
        <taxon>Hyphomicrobiales</taxon>
        <taxon>Nitrobacteraceae</taxon>
        <taxon>Rhodopseudomonas</taxon>
    </lineage>
</organism>
<feature type="transmembrane region" description="Helical" evidence="7">
    <location>
        <begin position="137"/>
        <end position="156"/>
    </location>
</feature>
<gene>
    <name evidence="10" type="ORF">ACFFJ6_19090</name>
</gene>
<protein>
    <submittedName>
        <fullName evidence="10">Threonine/serine exporter ThrE family protein</fullName>
    </submittedName>
</protein>
<feature type="transmembrane region" description="Helical" evidence="7">
    <location>
        <begin position="226"/>
        <end position="247"/>
    </location>
</feature>
<sequence length="417" mass="42965">MTSNDHAQLISSVAKVLFVNGQATDQIMAAVTRLGNALATPVDLRVRWDELRLEIANGETVSTISLAVAPVGINMTRVAAAMRAVVDVEAGTLSAEAARDRIHQIANAPASATWLFALAAALGAGALAIILGIQHAASAAIIFVSAGVGALMRRALGRVTDNFLIQPFCAALLAGLIGGLAARYELSSALRLVVVCPCMVLVPGPHILNGALDLIAGRIQLGTARLVYASLILLAISIGLLLGLALLDQSLPIDPPGLRVPLWLDALAAGVAVACYSVFFSAPLSMLAWPVAAGMIVHAARWLVMTELGLGAASGAFIACLLVGIMLTPVSHKRHLPFASIGFAAVVSMIPGVFVFRMISGLLQIAASSSASPQLTGATIADGVTSTAILVAMCIGLVLPRMIIGNFIFSHDLANDS</sequence>
<evidence type="ECO:0000256" key="6">
    <source>
        <dbReference type="ARBA" id="ARBA00034125"/>
    </source>
</evidence>
<keyword evidence="11" id="KW-1185">Reference proteome</keyword>
<evidence type="ECO:0000256" key="3">
    <source>
        <dbReference type="ARBA" id="ARBA00022692"/>
    </source>
</evidence>
<evidence type="ECO:0000259" key="9">
    <source>
        <dbReference type="Pfam" id="PF12821"/>
    </source>
</evidence>